<sequence>MLYCRQGRLCVRKGVHWGQSMNYFRLLVLVLLGASCVAADERPNILFIYTDDQSSRTVGCYPDSFDWVETPNLDELAKTGVRFSHAYIGSWCMPSRATLLTGLHQHGIESMRMVGQYPGSDYDPKQCRFWPSVFRANGYTTAQIGKWHTGIDPGYGRDWDYQIVWNRPRHPENSPNYYDNQLISKNGGPPKMTKGYSTDNYTHWAVEYIHGEGRAADKPWYLWLCYGAVHGPFTPADRHLDEYPGIDVPFPADVYPPRPGKPKYVREMEFWEPGPDGVPVERKVRDLGPVGMKDIPGRPLADWIRQYHQGVLAIDEGVGRLMKALKDSGQDENTLVVFTSDQGFAWGQKGFKSKVAPYRGTVEAPLIIRPPGKIADRCAGRVIEQPVSGVDLPPTFFRFAGIDLPWKMHGFDLSELFQSKAENWNHHAMLVHTAKQYGSATDQIPASDDPDLYHGPGVPWYVMLCEGRYKYIRNLVAGETEELYDTENDREELINLAHDPTNDPLLERLRNATVDELKRTEAGFVDQLPPVGTEQIRKTMKGTEE</sequence>
<dbReference type="Proteomes" id="UP000318081">
    <property type="component" value="Chromosome"/>
</dbReference>
<reference evidence="6 7" key="1">
    <citation type="submission" date="2019-02" db="EMBL/GenBank/DDBJ databases">
        <title>Deep-cultivation of Planctomycetes and their phenomic and genomic characterization uncovers novel biology.</title>
        <authorList>
            <person name="Wiegand S."/>
            <person name="Jogler M."/>
            <person name="Boedeker C."/>
            <person name="Pinto D."/>
            <person name="Vollmers J."/>
            <person name="Rivas-Marin E."/>
            <person name="Kohn T."/>
            <person name="Peeters S.H."/>
            <person name="Heuer A."/>
            <person name="Rast P."/>
            <person name="Oberbeckmann S."/>
            <person name="Bunk B."/>
            <person name="Jeske O."/>
            <person name="Meyerdierks A."/>
            <person name="Storesund J.E."/>
            <person name="Kallscheuer N."/>
            <person name="Luecker S."/>
            <person name="Lage O.M."/>
            <person name="Pohl T."/>
            <person name="Merkel B.J."/>
            <person name="Hornburger P."/>
            <person name="Mueller R.-W."/>
            <person name="Bruemmer F."/>
            <person name="Labrenz M."/>
            <person name="Spormann A.M."/>
            <person name="Op den Camp H."/>
            <person name="Overmann J."/>
            <person name="Amann R."/>
            <person name="Jetten M.S.M."/>
            <person name="Mascher T."/>
            <person name="Medema M.H."/>
            <person name="Devos D.P."/>
            <person name="Kaster A.-K."/>
            <person name="Ovreas L."/>
            <person name="Rohde M."/>
            <person name="Galperin M.Y."/>
            <person name="Jogler C."/>
        </authorList>
    </citation>
    <scope>NUCLEOTIDE SEQUENCE [LARGE SCALE GENOMIC DNA]</scope>
    <source>
        <strain evidence="6 7">TBK1r</strain>
    </source>
</reference>
<evidence type="ECO:0000256" key="4">
    <source>
        <dbReference type="ARBA" id="ARBA00022837"/>
    </source>
</evidence>
<dbReference type="PANTHER" id="PTHR42693">
    <property type="entry name" value="ARYLSULFATASE FAMILY MEMBER"/>
    <property type="match status" value="1"/>
</dbReference>
<gene>
    <name evidence="6" type="ORF">TBK1r_56550</name>
</gene>
<dbReference type="InterPro" id="IPR017850">
    <property type="entry name" value="Alkaline_phosphatase_core_sf"/>
</dbReference>
<organism evidence="6 7">
    <name type="scientific">Stieleria magnilauensis</name>
    <dbReference type="NCBI Taxonomy" id="2527963"/>
    <lineage>
        <taxon>Bacteria</taxon>
        <taxon>Pseudomonadati</taxon>
        <taxon>Planctomycetota</taxon>
        <taxon>Planctomycetia</taxon>
        <taxon>Pirellulales</taxon>
        <taxon>Pirellulaceae</taxon>
        <taxon>Stieleria</taxon>
    </lineage>
</organism>
<dbReference type="Pfam" id="PF00884">
    <property type="entry name" value="Sulfatase"/>
    <property type="match status" value="1"/>
</dbReference>
<dbReference type="GO" id="GO:0004065">
    <property type="term" value="F:arylsulfatase activity"/>
    <property type="evidence" value="ECO:0007669"/>
    <property type="project" value="UniProtKB-EC"/>
</dbReference>
<keyword evidence="2" id="KW-0479">Metal-binding</keyword>
<dbReference type="InterPro" id="IPR000917">
    <property type="entry name" value="Sulfatase_N"/>
</dbReference>
<comment type="similarity">
    <text evidence="1">Belongs to the sulfatase family.</text>
</comment>
<evidence type="ECO:0000313" key="6">
    <source>
        <dbReference type="EMBL" id="QDV86636.1"/>
    </source>
</evidence>
<evidence type="ECO:0000313" key="7">
    <source>
        <dbReference type="Proteomes" id="UP000318081"/>
    </source>
</evidence>
<accession>A0ABX5XXZ1</accession>
<evidence type="ECO:0000256" key="1">
    <source>
        <dbReference type="ARBA" id="ARBA00008779"/>
    </source>
</evidence>
<name>A0ABX5XXZ1_9BACT</name>
<dbReference type="InterPro" id="IPR024607">
    <property type="entry name" value="Sulfatase_CS"/>
</dbReference>
<evidence type="ECO:0000259" key="5">
    <source>
        <dbReference type="Pfam" id="PF00884"/>
    </source>
</evidence>
<evidence type="ECO:0000256" key="2">
    <source>
        <dbReference type="ARBA" id="ARBA00022723"/>
    </source>
</evidence>
<proteinExistence type="inferred from homology"/>
<dbReference type="SUPFAM" id="SSF53649">
    <property type="entry name" value="Alkaline phosphatase-like"/>
    <property type="match status" value="1"/>
</dbReference>
<dbReference type="Gene3D" id="3.40.720.10">
    <property type="entry name" value="Alkaline Phosphatase, subunit A"/>
    <property type="match status" value="1"/>
</dbReference>
<keyword evidence="7" id="KW-1185">Reference proteome</keyword>
<dbReference type="PANTHER" id="PTHR42693:SF53">
    <property type="entry name" value="ENDO-4-O-SULFATASE"/>
    <property type="match status" value="1"/>
</dbReference>
<dbReference type="EMBL" id="CP036432">
    <property type="protein sequence ID" value="QDV86636.1"/>
    <property type="molecule type" value="Genomic_DNA"/>
</dbReference>
<evidence type="ECO:0000256" key="3">
    <source>
        <dbReference type="ARBA" id="ARBA00022801"/>
    </source>
</evidence>
<feature type="domain" description="Sulfatase N-terminal" evidence="5">
    <location>
        <begin position="43"/>
        <end position="402"/>
    </location>
</feature>
<keyword evidence="3 6" id="KW-0378">Hydrolase</keyword>
<protein>
    <submittedName>
        <fullName evidence="6">Arylsulfatase</fullName>
        <ecNumber evidence="6">3.1.6.1</ecNumber>
    </submittedName>
</protein>
<dbReference type="InterPro" id="IPR050738">
    <property type="entry name" value="Sulfatase"/>
</dbReference>
<dbReference type="EC" id="3.1.6.1" evidence="6"/>
<keyword evidence="4" id="KW-0106">Calcium</keyword>
<dbReference type="PROSITE" id="PS00149">
    <property type="entry name" value="SULFATASE_2"/>
    <property type="match status" value="1"/>
</dbReference>